<reference evidence="5 7" key="2">
    <citation type="submission" date="2020-08" db="EMBL/GenBank/DDBJ databases">
        <title>Sequencing the genomes of 1000 actinobacteria strains.</title>
        <authorList>
            <person name="Klenk H.-P."/>
        </authorList>
    </citation>
    <scope>NUCLEOTIDE SEQUENCE [LARGE SCALE GENOMIC DNA]</scope>
    <source>
        <strain evidence="5 7">DSM 21065</strain>
    </source>
</reference>
<dbReference type="SUPFAM" id="SSF52025">
    <property type="entry name" value="PA domain"/>
    <property type="match status" value="1"/>
</dbReference>
<feature type="domain" description="PA" evidence="2">
    <location>
        <begin position="137"/>
        <end position="228"/>
    </location>
</feature>
<keyword evidence="4" id="KW-0378">Hydrolase</keyword>
<accession>A0A099JH37</accession>
<keyword evidence="4" id="KW-0031">Aminopeptidase</keyword>
<proteinExistence type="predicted"/>
<evidence type="ECO:0000313" key="7">
    <source>
        <dbReference type="Proteomes" id="UP000561726"/>
    </source>
</evidence>
<sequence>MRRKALLVAIVVVGSLTVPLSATAAIDEVNTTKLRQAVTVSGILQHERALQRIANRNDGTRAAGTPGYDASAAYVKEQLTKAGYKVTEQPFEFEFYQEVTPASLSQVSPAPQDYDTATFTYSGSGDVVGGIVAATNTVVPATPTPSSAAGCAATDFVPASATEPQVALIQRGTCTFASKAANAIAAGYDAVIIFNEGNPGRTDLVEGTLGATVSVPVVGLSYADGAALYASAQAGSTTVAVSTEVIAETRTTVNIIADTRKGNKEKVIVVGAHLDSVLAGPGINDNGSGTATILETAIQMSKLNIQPRQQVRFAFWGGEELGLLGSENYVATASDADLAKIYANLNFDMLASPNYVRFVYDGDGSADPGAPAGPPGSAQIEAVFTQYFAAQGLVTEPTAFDGRSDYGPFIAAGIPAGGLFSGAEGLKTPEEAVAYGGTAGVAYDACYHQACDSITNLNTKAINELGDAAVHAIMSLARSQAGFFEDGSRMAPRSTQSVPDTVFDYKGSSLVR</sequence>
<dbReference type="InterPro" id="IPR003137">
    <property type="entry name" value="PA_domain"/>
</dbReference>
<dbReference type="RefSeq" id="WP_035836152.1">
    <property type="nucleotide sequence ID" value="NZ_JACHBQ010000001.1"/>
</dbReference>
<reference evidence="4 6" key="1">
    <citation type="submission" date="2014-08" db="EMBL/GenBank/DDBJ databases">
        <authorList>
            <person name="Sisinthy S."/>
        </authorList>
    </citation>
    <scope>NUCLEOTIDE SEQUENCE [LARGE SCALE GENOMIC DNA]</scope>
    <source>
        <strain evidence="4 6">RuG17</strain>
    </source>
</reference>
<keyword evidence="5" id="KW-0121">Carboxypeptidase</keyword>
<feature type="chain" id="PRO_5035987102" evidence="1">
    <location>
        <begin position="25"/>
        <end position="512"/>
    </location>
</feature>
<dbReference type="GO" id="GO:0004177">
    <property type="term" value="F:aminopeptidase activity"/>
    <property type="evidence" value="ECO:0007669"/>
    <property type="project" value="UniProtKB-KW"/>
</dbReference>
<dbReference type="eggNOG" id="COG2234">
    <property type="taxonomic scope" value="Bacteria"/>
</dbReference>
<dbReference type="Gene3D" id="3.50.30.30">
    <property type="match status" value="1"/>
</dbReference>
<keyword evidence="1" id="KW-0732">Signal</keyword>
<dbReference type="PANTHER" id="PTHR12147">
    <property type="entry name" value="METALLOPEPTIDASE M28 FAMILY MEMBER"/>
    <property type="match status" value="1"/>
</dbReference>
<dbReference type="GO" id="GO:0008235">
    <property type="term" value="F:metalloexopeptidase activity"/>
    <property type="evidence" value="ECO:0007669"/>
    <property type="project" value="InterPro"/>
</dbReference>
<dbReference type="InterPro" id="IPR007484">
    <property type="entry name" value="Peptidase_M28"/>
</dbReference>
<evidence type="ECO:0000259" key="3">
    <source>
        <dbReference type="Pfam" id="PF04389"/>
    </source>
</evidence>
<evidence type="ECO:0000256" key="1">
    <source>
        <dbReference type="SAM" id="SignalP"/>
    </source>
</evidence>
<dbReference type="EMBL" id="JPXF01000025">
    <property type="protein sequence ID" value="KGJ77521.1"/>
    <property type="molecule type" value="Genomic_DNA"/>
</dbReference>
<dbReference type="PANTHER" id="PTHR12147:SF26">
    <property type="entry name" value="PEPTIDASE M28 DOMAIN-CONTAINING PROTEIN"/>
    <property type="match status" value="1"/>
</dbReference>
<dbReference type="InterPro" id="IPR046450">
    <property type="entry name" value="PA_dom_sf"/>
</dbReference>
<dbReference type="Pfam" id="PF02225">
    <property type="entry name" value="PA"/>
    <property type="match status" value="1"/>
</dbReference>
<dbReference type="Gene3D" id="3.40.630.10">
    <property type="entry name" value="Zn peptidases"/>
    <property type="match status" value="1"/>
</dbReference>
<evidence type="ECO:0000259" key="2">
    <source>
        <dbReference type="Pfam" id="PF02225"/>
    </source>
</evidence>
<dbReference type="GO" id="GO:0004180">
    <property type="term" value="F:carboxypeptidase activity"/>
    <property type="evidence" value="ECO:0007669"/>
    <property type="project" value="UniProtKB-KW"/>
</dbReference>
<keyword evidence="6" id="KW-1185">Reference proteome</keyword>
<dbReference type="AlphaFoldDB" id="A0A099JH37"/>
<dbReference type="Pfam" id="PF04389">
    <property type="entry name" value="Peptidase_M28"/>
    <property type="match status" value="1"/>
</dbReference>
<name>A0A099JH37_9MICO</name>
<evidence type="ECO:0000313" key="4">
    <source>
        <dbReference type="EMBL" id="KGJ77521.1"/>
    </source>
</evidence>
<dbReference type="Proteomes" id="UP000029864">
    <property type="component" value="Unassembled WGS sequence"/>
</dbReference>
<evidence type="ECO:0000313" key="5">
    <source>
        <dbReference type="EMBL" id="MBB5642586.1"/>
    </source>
</evidence>
<gene>
    <name evidence="5" type="ORF">BJ997_003134</name>
    <name evidence="4" type="ORF">GY21_07820</name>
</gene>
<dbReference type="SUPFAM" id="SSF53187">
    <property type="entry name" value="Zn-dependent exopeptidases"/>
    <property type="match status" value="1"/>
</dbReference>
<dbReference type="OrthoDB" id="345880at2"/>
<dbReference type="GO" id="GO:0006508">
    <property type="term" value="P:proteolysis"/>
    <property type="evidence" value="ECO:0007669"/>
    <property type="project" value="InterPro"/>
</dbReference>
<evidence type="ECO:0000313" key="6">
    <source>
        <dbReference type="Proteomes" id="UP000029864"/>
    </source>
</evidence>
<organism evidence="4 6">
    <name type="scientific">Cryobacterium roopkundense</name>
    <dbReference type="NCBI Taxonomy" id="1001240"/>
    <lineage>
        <taxon>Bacteria</taxon>
        <taxon>Bacillati</taxon>
        <taxon>Actinomycetota</taxon>
        <taxon>Actinomycetes</taxon>
        <taxon>Micrococcales</taxon>
        <taxon>Microbacteriaceae</taxon>
        <taxon>Cryobacterium</taxon>
    </lineage>
</organism>
<dbReference type="Proteomes" id="UP000561726">
    <property type="component" value="Unassembled WGS sequence"/>
</dbReference>
<protein>
    <submittedName>
        <fullName evidence="4">Aminopeptidase Y</fullName>
    </submittedName>
    <submittedName>
        <fullName evidence="5">Zn-dependent M28 family amino/carboxypeptidase</fullName>
    </submittedName>
</protein>
<dbReference type="EMBL" id="JACHBQ010000001">
    <property type="protein sequence ID" value="MBB5642586.1"/>
    <property type="molecule type" value="Genomic_DNA"/>
</dbReference>
<feature type="domain" description="Peptidase M28" evidence="3">
    <location>
        <begin position="254"/>
        <end position="471"/>
    </location>
</feature>
<keyword evidence="4" id="KW-0645">Protease</keyword>
<feature type="signal peptide" evidence="1">
    <location>
        <begin position="1"/>
        <end position="24"/>
    </location>
</feature>
<dbReference type="InterPro" id="IPR045175">
    <property type="entry name" value="M28_fam"/>
</dbReference>
<dbReference type="STRING" id="1001240.GY21_07820"/>
<comment type="caution">
    <text evidence="4">The sequence shown here is derived from an EMBL/GenBank/DDBJ whole genome shotgun (WGS) entry which is preliminary data.</text>
</comment>